<evidence type="ECO:0000259" key="6">
    <source>
        <dbReference type="PROSITE" id="PS51783"/>
    </source>
</evidence>
<accession>A0AAU9KEJ9</accession>
<evidence type="ECO:0000313" key="7">
    <source>
        <dbReference type="EMBL" id="CAG9335745.1"/>
    </source>
</evidence>
<dbReference type="Gene3D" id="2.130.10.10">
    <property type="entry name" value="YVTN repeat-like/Quinoprotein amine dehydrogenase"/>
    <property type="match status" value="1"/>
</dbReference>
<dbReference type="EMBL" id="CAJZBQ010000062">
    <property type="protein sequence ID" value="CAG9335745.1"/>
    <property type="molecule type" value="Genomic_DNA"/>
</dbReference>
<dbReference type="SUPFAM" id="SSF81837">
    <property type="entry name" value="BEACH domain"/>
    <property type="match status" value="1"/>
</dbReference>
<dbReference type="Proteomes" id="UP001162131">
    <property type="component" value="Unassembled WGS sequence"/>
</dbReference>
<dbReference type="PROSITE" id="PS51783">
    <property type="entry name" value="PH_BEACH"/>
    <property type="match status" value="1"/>
</dbReference>
<dbReference type="InterPro" id="IPR023362">
    <property type="entry name" value="PH-BEACH_dom"/>
</dbReference>
<dbReference type="PANTHER" id="PTHR13743">
    <property type="entry name" value="BEIGE/BEACH-RELATED"/>
    <property type="match status" value="1"/>
</dbReference>
<sequence length="2540" mass="294796">MANRRFSYIGPESVKFDGLVESTKAWQALSSDPNQSVMTWSDFVKICTSEINQLNNKKAKVPPKLVQQLISTLSIISDTMLAQAESFTKADSANILTELSDQLIPLFQLLKFLVFKKEIKLKKREASLIIDFCKKIKNLFWEDLEPESINELINIIKLQIEILCIAKSYWKKTSTQLHSTFNFFFLLLSDFIASQKLRTLGLFPYEIDKTTRKIMKDKCFSYHLDLLTFVLFTISSYYEINAPFFAVDEFSTLVPILFNYILHIDDFKKCKNSLSSELALQKALFSIEILSACSHISKIDHGKIVIENEEKLKETFFYFVLNYMKNFFSANSQSFENEKGYLGSLYRSLFELIRNSIDSSEITSNSIISSCLEGLPIVLFSLYWQTDIAIEMKNHPPQLQTYTLQFLKKYLENLGISKFQSKLLLIKDFGLVSLIFSKPFFQIEYPINDDTIKLSEAASQSWNGLWNDLIGNPMNLEWISQSIVSHMRQNQDDVEYIIHMNSWIQGQFLEKGKEKFMEIGIKNGIIEQILSIVISLSSKQDSYDQMTVLFCILKLILEKYYQEDLPGGDTLIDLMLQDKLLKNSSTVDICASFISRVLKFDSEKAYERFEWYLNAATDIDVLLQLLTILQEVLKDLEDPEVKRRQACFTKSNAIRVLKIKLINDYSKEPAEKVSDLWGKTFECIRFLLYKNPESKKAIKEFDFDFITNTVMRSAYDGVRKEICLKSIESLFCILLDTKIHGRKSGLHIKTPEVIPLIIELLFDIDYSNDSARIMDDNIEFIIQYDADRAHLAARRTIDIILYTLEKNSENSNLNYIEDVLSKIICHHITPQELRRIINIVQSSKNFQEKKLMIYRSLYRSIEHAFSRISQTGENRLGLSPTRYFYFRDPESMLACKNDEKLSFLPRKEFSLFVWLFPDSIENSSCLFEFFDRHGNKLSFMMKHQGILHLKNGARFKAWSNKRVIENQWNLVGFTIRQGAKCDFIINNSFCIEGFEGKVSYPTEYLNKFLCGNNKNSKKPFNGKMSTIYIVNKLLQEKHVLQIYSFSFQYKLGFNLEAISTSENFDGNSLVIKEIWQSLWLKWDPRSYNPEFSPTNKLIIEERCERFNGVTILEAITANGGLNIFLPLIKECSNSEEVILIINMIGVICQTQTLDSLITAEFLDLLGIMMEDIINNPSEDLLEAVKLIIKNLDWNEAYQIQAIKSLLLGKLWNKLSQDHQEKYISALSMYIPKYFRCNLKTIVPIYDHISRLEISPQYRENFSEKCKEILSMHLPNEIGAEHIDGLFGLIFNMKKDEKWDFLCNLLIILNDKKISRDCLIETCNLMLYIMSDVKVIAIKFRAFSVFLRCIESLDLRIINSLTTQLNEALEKEDIESFKKDFYWVWFIPRFRYELREKLASTFEGLKTSDIPASILDINSNHDWEKMIYEALECDMGTYIQLMLGFNKFYSLDMLAVIFIAETIELVKKTDDKMALEFLKAFIESVQAWNIIKHLENYRYFKEQINLENLEVGKIAEIENLAAWKNPSQENYQAACIEISNLIKNSLESQEKFIFLINSSELLNGISFLLLVLMGNKYSSIKHQSVDSPTRQEKRGLKDFIKEAEDIQKELRKQQAIIEKYFERNKLLLKKKYQKFTKKIQETSGSKKVYKIRSNFDKMGRMPFLSTVKEKPQDSSALNSAFQTFSNRFSMQISELVRSYSILLKEDTERLIKATSDDTSYAPSIAETEETEEIFNEISDEDWDILEEDNNTPSVNFDCERIKIAGSYWGNLEISSAWLLFSSKGELKPNNEEYFGSALDHTRRKKKCKKIWRVDEIAEVLPRRFIHRHTAIEVFFKSGKSCLFNLFSAENRNSCLQEMKIWDKHNVHVVEKIDQEYVLKYTKAWKNGKLSNFEYLMILNKLASRSFNDINQYPVFPWIIKEFSTSELFLNHKEIYRDLRFPIGAQDDNTRKEVSEKYKMWQSEEIMPFHYGSHYSNAGVVFYYLVRLHPFTEGAKELQGGKFDIADRLFHSIEISWDCAQSPSGDVKELIPEMFYLPEMLLNVNNLDLGTRQCGKGEISHVELPLWAKTGARTRSGVENLDYYYAVNFIRKHRKALESDFVSENLHNWIDLIFGYKQQGPAAESALNIFFYSTYEENMQVFKEKNQSFLQSTIQQVVHFGQTPVQLFKLHHPQKDIHKRQRTIFQQKITEKTDNQGTRTRKIFGKIFALFTTSSWLIGVKSSGNNSLSGFRLSFKRELGEMKLDSTSYQEFILEATTEFGLENWVEESLWKHTFNNEDPRIILDKNPNQYCLLGEKYIVSGFHIENSFKVHNLKGILIQSIHHHAGLVTCVASIDDLLFTGSLDASICLWLHIGEKQKIIKPRRIYLGHSSVIRQISASPSYQVLVSLSSNGLILMHDIRSGDCLKSFPQVSQSLPRAVAISELGIIAAAISEENLIVVYSLNGEVIRCLEVKRDLIWCIQFDASGEFLISGGTESIGFVGVFDEDKKVYREVQSTVMAICLPKGQEFIIYAMNKEEAQLCIFDLTPKQKRHTMPPHMVHS</sequence>
<dbReference type="InterPro" id="IPR011993">
    <property type="entry name" value="PH-like_dom_sf"/>
</dbReference>
<dbReference type="InterPro" id="IPR050865">
    <property type="entry name" value="BEACH_Domain"/>
</dbReference>
<dbReference type="Pfam" id="PF14844">
    <property type="entry name" value="PH_BEACH"/>
    <property type="match status" value="1"/>
</dbReference>
<dbReference type="PROSITE" id="PS50082">
    <property type="entry name" value="WD_REPEATS_2"/>
    <property type="match status" value="1"/>
</dbReference>
<organism evidence="7 8">
    <name type="scientific">Blepharisma stoltei</name>
    <dbReference type="NCBI Taxonomy" id="1481888"/>
    <lineage>
        <taxon>Eukaryota</taxon>
        <taxon>Sar</taxon>
        <taxon>Alveolata</taxon>
        <taxon>Ciliophora</taxon>
        <taxon>Postciliodesmatophora</taxon>
        <taxon>Heterotrichea</taxon>
        <taxon>Heterotrichida</taxon>
        <taxon>Blepharismidae</taxon>
        <taxon>Blepharisma</taxon>
    </lineage>
</organism>
<keyword evidence="8" id="KW-1185">Reference proteome</keyword>
<feature type="domain" description="BEACH-type PH" evidence="6">
    <location>
        <begin position="1746"/>
        <end position="1858"/>
    </location>
</feature>
<evidence type="ECO:0000256" key="3">
    <source>
        <dbReference type="PROSITE-ProRule" id="PRU00221"/>
    </source>
</evidence>
<dbReference type="SMART" id="SM00320">
    <property type="entry name" value="WD40"/>
    <property type="match status" value="4"/>
</dbReference>
<dbReference type="PANTHER" id="PTHR13743:SF112">
    <property type="entry name" value="BEACH DOMAIN-CONTAINING PROTEIN"/>
    <property type="match status" value="1"/>
</dbReference>
<proteinExistence type="predicted"/>
<evidence type="ECO:0000259" key="5">
    <source>
        <dbReference type="PROSITE" id="PS50197"/>
    </source>
</evidence>
<keyword evidence="4" id="KW-0175">Coiled coil</keyword>
<name>A0AAU9KEJ9_9CILI</name>
<dbReference type="SMART" id="SM01026">
    <property type="entry name" value="Beach"/>
    <property type="match status" value="1"/>
</dbReference>
<evidence type="ECO:0000256" key="4">
    <source>
        <dbReference type="SAM" id="Coils"/>
    </source>
</evidence>
<dbReference type="Gene3D" id="2.60.120.200">
    <property type="match status" value="1"/>
</dbReference>
<dbReference type="Pfam" id="PF20426">
    <property type="entry name" value="NBCH_WD40"/>
    <property type="match status" value="1"/>
</dbReference>
<dbReference type="GO" id="GO:0008104">
    <property type="term" value="P:intracellular protein localization"/>
    <property type="evidence" value="ECO:0007669"/>
    <property type="project" value="TreeGrafter"/>
</dbReference>
<dbReference type="InterPro" id="IPR001680">
    <property type="entry name" value="WD40_rpt"/>
</dbReference>
<dbReference type="InterPro" id="IPR036372">
    <property type="entry name" value="BEACH_dom_sf"/>
</dbReference>
<evidence type="ECO:0000256" key="1">
    <source>
        <dbReference type="ARBA" id="ARBA00022574"/>
    </source>
</evidence>
<dbReference type="InterPro" id="IPR036322">
    <property type="entry name" value="WD40_repeat_dom_sf"/>
</dbReference>
<keyword evidence="2" id="KW-0677">Repeat</keyword>
<evidence type="ECO:0000256" key="2">
    <source>
        <dbReference type="ARBA" id="ARBA00022737"/>
    </source>
</evidence>
<dbReference type="InterPro" id="IPR015943">
    <property type="entry name" value="WD40/YVTN_repeat-like_dom_sf"/>
</dbReference>
<feature type="coiled-coil region" evidence="4">
    <location>
        <begin position="1595"/>
        <end position="1622"/>
    </location>
</feature>
<dbReference type="InterPro" id="IPR046851">
    <property type="entry name" value="NBCH_WD40"/>
</dbReference>
<dbReference type="PROSITE" id="PS50197">
    <property type="entry name" value="BEACH"/>
    <property type="match status" value="1"/>
</dbReference>
<gene>
    <name evidence="7" type="ORF">BSTOLATCC_MIC64208</name>
</gene>
<dbReference type="SUPFAM" id="SSF49899">
    <property type="entry name" value="Concanavalin A-like lectins/glucanases"/>
    <property type="match status" value="1"/>
</dbReference>
<dbReference type="SUPFAM" id="SSF50729">
    <property type="entry name" value="PH domain-like"/>
    <property type="match status" value="1"/>
</dbReference>
<protein>
    <submittedName>
        <fullName evidence="7">Uncharacterized protein</fullName>
    </submittedName>
</protein>
<dbReference type="Gene3D" id="2.30.29.30">
    <property type="entry name" value="Pleckstrin-homology domain (PH domain)/Phosphotyrosine-binding domain (PTB)"/>
    <property type="match status" value="1"/>
</dbReference>
<feature type="repeat" description="WD" evidence="3">
    <location>
        <begin position="2365"/>
        <end position="2406"/>
    </location>
</feature>
<reference evidence="7" key="1">
    <citation type="submission" date="2021-09" db="EMBL/GenBank/DDBJ databases">
        <authorList>
            <consortium name="AG Swart"/>
            <person name="Singh M."/>
            <person name="Singh A."/>
            <person name="Seah K."/>
            <person name="Emmerich C."/>
        </authorList>
    </citation>
    <scope>NUCLEOTIDE SEQUENCE</scope>
    <source>
        <strain evidence="7">ATCC30299</strain>
    </source>
</reference>
<keyword evidence="1 3" id="KW-0853">WD repeat</keyword>
<dbReference type="Gene3D" id="1.10.1540.10">
    <property type="entry name" value="BEACH domain"/>
    <property type="match status" value="1"/>
</dbReference>
<comment type="caution">
    <text evidence="7">The sequence shown here is derived from an EMBL/GenBank/DDBJ whole genome shotgun (WGS) entry which is preliminary data.</text>
</comment>
<evidence type="ECO:0000313" key="8">
    <source>
        <dbReference type="Proteomes" id="UP001162131"/>
    </source>
</evidence>
<dbReference type="InterPro" id="IPR013320">
    <property type="entry name" value="ConA-like_dom_sf"/>
</dbReference>
<dbReference type="GO" id="GO:0005829">
    <property type="term" value="C:cytosol"/>
    <property type="evidence" value="ECO:0007669"/>
    <property type="project" value="TreeGrafter"/>
</dbReference>
<dbReference type="GO" id="GO:0019901">
    <property type="term" value="F:protein kinase binding"/>
    <property type="evidence" value="ECO:0007669"/>
    <property type="project" value="TreeGrafter"/>
</dbReference>
<dbReference type="InterPro" id="IPR000409">
    <property type="entry name" value="BEACH_dom"/>
</dbReference>
<dbReference type="SUPFAM" id="SSF50978">
    <property type="entry name" value="WD40 repeat-like"/>
    <property type="match status" value="1"/>
</dbReference>
<feature type="domain" description="BEACH" evidence="5">
    <location>
        <begin position="1868"/>
        <end position="2173"/>
    </location>
</feature>
<dbReference type="CDD" id="cd06071">
    <property type="entry name" value="Beach"/>
    <property type="match status" value="1"/>
</dbReference>
<dbReference type="GO" id="GO:0016020">
    <property type="term" value="C:membrane"/>
    <property type="evidence" value="ECO:0007669"/>
    <property type="project" value="TreeGrafter"/>
</dbReference>
<dbReference type="Pfam" id="PF02138">
    <property type="entry name" value="Beach"/>
    <property type="match status" value="1"/>
</dbReference>